<evidence type="ECO:0000256" key="1">
    <source>
        <dbReference type="SAM" id="Phobius"/>
    </source>
</evidence>
<dbReference type="Proteomes" id="UP001595979">
    <property type="component" value="Unassembled WGS sequence"/>
</dbReference>
<feature type="transmembrane region" description="Helical" evidence="1">
    <location>
        <begin position="7"/>
        <end position="30"/>
    </location>
</feature>
<dbReference type="RefSeq" id="WP_380050634.1">
    <property type="nucleotide sequence ID" value="NZ_JBHSOH010000020.1"/>
</dbReference>
<feature type="transmembrane region" description="Helical" evidence="1">
    <location>
        <begin position="50"/>
        <end position="71"/>
    </location>
</feature>
<keyword evidence="3" id="KW-1185">Reference proteome</keyword>
<accession>A0ABW1DMG0</accession>
<comment type="caution">
    <text evidence="2">The sequence shown here is derived from an EMBL/GenBank/DDBJ whole genome shotgun (WGS) entry which is preliminary data.</text>
</comment>
<evidence type="ECO:0000313" key="2">
    <source>
        <dbReference type="EMBL" id="MFC5849465.1"/>
    </source>
</evidence>
<proteinExistence type="predicted"/>
<sequence length="77" mass="7952">MQIISRFVFAALTALGVLAALTGLLPWWGVATLAVLIAAPTMRFQSRVGGVLRGVSSAVLVVLLMVGGFLVTKAIGL</sequence>
<protein>
    <recommendedName>
        <fullName evidence="4">AI-2E family transporter</fullName>
    </recommendedName>
</protein>
<reference evidence="3" key="1">
    <citation type="journal article" date="2019" name="Int. J. Syst. Evol. Microbiol.">
        <title>The Global Catalogue of Microorganisms (GCM) 10K type strain sequencing project: providing services to taxonomists for standard genome sequencing and annotation.</title>
        <authorList>
            <consortium name="The Broad Institute Genomics Platform"/>
            <consortium name="The Broad Institute Genome Sequencing Center for Infectious Disease"/>
            <person name="Wu L."/>
            <person name="Ma J."/>
        </authorList>
    </citation>
    <scope>NUCLEOTIDE SEQUENCE [LARGE SCALE GENOMIC DNA]</scope>
    <source>
        <strain evidence="3">CGMCC 1.15053</strain>
    </source>
</reference>
<evidence type="ECO:0000313" key="3">
    <source>
        <dbReference type="Proteomes" id="UP001595979"/>
    </source>
</evidence>
<name>A0ABW1DMG0_9DEIO</name>
<gene>
    <name evidence="2" type="ORF">ACFPQ6_14220</name>
</gene>
<keyword evidence="1" id="KW-1133">Transmembrane helix</keyword>
<keyword evidence="1" id="KW-0472">Membrane</keyword>
<evidence type="ECO:0008006" key="4">
    <source>
        <dbReference type="Google" id="ProtNLM"/>
    </source>
</evidence>
<dbReference type="EMBL" id="JBHSOH010000020">
    <property type="protein sequence ID" value="MFC5849465.1"/>
    <property type="molecule type" value="Genomic_DNA"/>
</dbReference>
<organism evidence="2 3">
    <name type="scientific">Deinococcus petrolearius</name>
    <dbReference type="NCBI Taxonomy" id="1751295"/>
    <lineage>
        <taxon>Bacteria</taxon>
        <taxon>Thermotogati</taxon>
        <taxon>Deinococcota</taxon>
        <taxon>Deinococci</taxon>
        <taxon>Deinococcales</taxon>
        <taxon>Deinococcaceae</taxon>
        <taxon>Deinococcus</taxon>
    </lineage>
</organism>
<keyword evidence="1" id="KW-0812">Transmembrane</keyword>